<dbReference type="Pfam" id="PF01435">
    <property type="entry name" value="Peptidase_M48"/>
    <property type="match status" value="1"/>
</dbReference>
<keyword evidence="8" id="KW-0482">Metalloprotease</keyword>
<evidence type="ECO:0000256" key="9">
    <source>
        <dbReference type="SAM" id="Phobius"/>
    </source>
</evidence>
<dbReference type="InterPro" id="IPR001915">
    <property type="entry name" value="Peptidase_M48"/>
</dbReference>
<evidence type="ECO:0000256" key="5">
    <source>
        <dbReference type="ARBA" id="ARBA00022801"/>
    </source>
</evidence>
<dbReference type="InterPro" id="IPR036400">
    <property type="entry name" value="Cyt_B5-like_heme/steroid_sf"/>
</dbReference>
<keyword evidence="5" id="KW-0378">Hydrolase</keyword>
<evidence type="ECO:0000313" key="12">
    <source>
        <dbReference type="Proteomes" id="UP000554235"/>
    </source>
</evidence>
<dbReference type="OrthoDB" id="7464992at2759"/>
<dbReference type="SMART" id="SM01117">
    <property type="entry name" value="Cyt-b5"/>
    <property type="match status" value="1"/>
</dbReference>
<dbReference type="PROSITE" id="PS00191">
    <property type="entry name" value="CYTOCHROME_B5_1"/>
    <property type="match status" value="1"/>
</dbReference>
<dbReference type="GO" id="GO:0004222">
    <property type="term" value="F:metalloendopeptidase activity"/>
    <property type="evidence" value="ECO:0007669"/>
    <property type="project" value="InterPro"/>
</dbReference>
<organism evidence="11 12">
    <name type="scientific">Fusarium albosuccineum</name>
    <dbReference type="NCBI Taxonomy" id="1237068"/>
    <lineage>
        <taxon>Eukaryota</taxon>
        <taxon>Fungi</taxon>
        <taxon>Dikarya</taxon>
        <taxon>Ascomycota</taxon>
        <taxon>Pezizomycotina</taxon>
        <taxon>Sordariomycetes</taxon>
        <taxon>Hypocreomycetidae</taxon>
        <taxon>Hypocreales</taxon>
        <taxon>Nectriaceae</taxon>
        <taxon>Fusarium</taxon>
        <taxon>Fusarium decemcellulare species complex</taxon>
    </lineage>
</organism>
<dbReference type="EMBL" id="JAADYS010001137">
    <property type="protein sequence ID" value="KAF4464827.1"/>
    <property type="molecule type" value="Genomic_DNA"/>
</dbReference>
<dbReference type="InterPro" id="IPR018506">
    <property type="entry name" value="Cyt_B5_heme-BS"/>
</dbReference>
<keyword evidence="2" id="KW-0349">Heme</keyword>
<keyword evidence="7" id="KW-0408">Iron</keyword>
<keyword evidence="12" id="KW-1185">Reference proteome</keyword>
<evidence type="ECO:0000313" key="11">
    <source>
        <dbReference type="EMBL" id="KAF4464827.1"/>
    </source>
</evidence>
<dbReference type="SUPFAM" id="SSF55856">
    <property type="entry name" value="Cytochrome b5-like heme/steroid binding domain"/>
    <property type="match status" value="1"/>
</dbReference>
<dbReference type="Pfam" id="PF00173">
    <property type="entry name" value="Cyt-b5"/>
    <property type="match status" value="1"/>
</dbReference>
<dbReference type="Proteomes" id="UP000554235">
    <property type="component" value="Unassembled WGS sequence"/>
</dbReference>
<evidence type="ECO:0000256" key="6">
    <source>
        <dbReference type="ARBA" id="ARBA00022833"/>
    </source>
</evidence>
<keyword evidence="9" id="KW-0472">Membrane</keyword>
<name>A0A8H4L8G4_9HYPO</name>
<evidence type="ECO:0000259" key="10">
    <source>
        <dbReference type="PROSITE" id="PS50255"/>
    </source>
</evidence>
<dbReference type="PANTHER" id="PTHR22726">
    <property type="entry name" value="METALLOENDOPEPTIDASE OMA1"/>
    <property type="match status" value="1"/>
</dbReference>
<keyword evidence="4" id="KW-0479">Metal-binding</keyword>
<accession>A0A8H4L8G4</accession>
<dbReference type="PANTHER" id="PTHR22726:SF1">
    <property type="entry name" value="METALLOENDOPEPTIDASE OMA1, MITOCHONDRIAL"/>
    <property type="match status" value="1"/>
</dbReference>
<keyword evidence="9" id="KW-1133">Transmembrane helix</keyword>
<dbReference type="Gene3D" id="3.30.2010.10">
    <property type="entry name" value="Metalloproteases ('zincins'), catalytic domain"/>
    <property type="match status" value="1"/>
</dbReference>
<dbReference type="GO" id="GO:0006515">
    <property type="term" value="P:protein quality control for misfolded or incompletely synthesized proteins"/>
    <property type="evidence" value="ECO:0007669"/>
    <property type="project" value="TreeGrafter"/>
</dbReference>
<dbReference type="PROSITE" id="PS50255">
    <property type="entry name" value="CYTOCHROME_B5_2"/>
    <property type="match status" value="1"/>
</dbReference>
<dbReference type="AlphaFoldDB" id="A0A8H4L8G4"/>
<dbReference type="GO" id="GO:0020037">
    <property type="term" value="F:heme binding"/>
    <property type="evidence" value="ECO:0007669"/>
    <property type="project" value="InterPro"/>
</dbReference>
<comment type="caution">
    <text evidence="11">The sequence shown here is derived from an EMBL/GenBank/DDBJ whole genome shotgun (WGS) entry which is preliminary data.</text>
</comment>
<dbReference type="InterPro" id="IPR001199">
    <property type="entry name" value="Cyt_B5-like_heme/steroid-bd"/>
</dbReference>
<evidence type="ECO:0000256" key="7">
    <source>
        <dbReference type="ARBA" id="ARBA00023004"/>
    </source>
</evidence>
<proteinExistence type="predicted"/>
<evidence type="ECO:0000256" key="3">
    <source>
        <dbReference type="ARBA" id="ARBA00022670"/>
    </source>
</evidence>
<keyword evidence="9" id="KW-0812">Transmembrane</keyword>
<evidence type="ECO:0000256" key="4">
    <source>
        <dbReference type="ARBA" id="ARBA00022723"/>
    </source>
</evidence>
<dbReference type="GO" id="GO:0034982">
    <property type="term" value="P:mitochondrial protein processing"/>
    <property type="evidence" value="ECO:0007669"/>
    <property type="project" value="TreeGrafter"/>
</dbReference>
<dbReference type="CDD" id="cd07331">
    <property type="entry name" value="M48C_Oma1_like"/>
    <property type="match status" value="1"/>
</dbReference>
<sequence>MTQRATTCSAPNFEAAEKLHHQARQTSNLVSAASSLARSLSFGFAQNSFSGASDSAPSPPFRRIAPVEAEPGHVCPSFAHAVEAETAVAVLSHHPARSATCRALPFTMPSILDIPPSILTTEPWPRSLRAPAGGAAARAKSNGHQVYTGGQQPQFASYGDGDGRRRFNFLSDAMVAYAHSNAAKQIIEQVRAQGGHFLSDWDPRTILVKRVMKRLIPVSGMTDLNWEIFVIADSRMFSMLGAVKHQSADMSMTTGTANAFVLPGGKVFVHSGILNVCRNEDALAAVLGHEIAHSTASHAAERLSAAWVGNLTAGSLFFLAGALPGLALFGLWNVVGGYYLQDLLFYLPMGRKQESEADLIGLMMMAEACYDPRAAVGFWQRMDSLQRTGGQEVPEMLSTHPSNENRIAKISEWMSQAMEKRMESDCRGTAAFADRFRQAMRRGVTTVVPQPCYFPLIASSHALSIAMAETYTTAEVGKHKDEASGFWLIVENDVYDVTTIKLISTWHSHADMSLPVEFLEEHPGGAKILKRWSGKNATKAFWKYHNEDVLKKYGKDLKIGAVGESAKL</sequence>
<dbReference type="GO" id="GO:0046872">
    <property type="term" value="F:metal ion binding"/>
    <property type="evidence" value="ECO:0007669"/>
    <property type="project" value="UniProtKB-KW"/>
</dbReference>
<gene>
    <name evidence="11" type="ORF">FALBO_8328</name>
</gene>
<feature type="transmembrane region" description="Helical" evidence="9">
    <location>
        <begin position="316"/>
        <end position="340"/>
    </location>
</feature>
<reference evidence="11 12" key="1">
    <citation type="submission" date="2020-01" db="EMBL/GenBank/DDBJ databases">
        <title>Identification and distribution of gene clusters putatively required for synthesis of sphingolipid metabolism inhibitors in phylogenetically diverse species of the filamentous fungus Fusarium.</title>
        <authorList>
            <person name="Kim H.-S."/>
            <person name="Busman M."/>
            <person name="Brown D.W."/>
            <person name="Divon H."/>
            <person name="Uhlig S."/>
            <person name="Proctor R.H."/>
        </authorList>
    </citation>
    <scope>NUCLEOTIDE SEQUENCE [LARGE SCALE GENOMIC DNA]</scope>
    <source>
        <strain evidence="11 12">NRRL 20459</strain>
    </source>
</reference>
<protein>
    <submittedName>
        <fullName evidence="11">Mitochondrial metalloendopeptidase oma1</fullName>
    </submittedName>
</protein>
<dbReference type="GO" id="GO:0005743">
    <property type="term" value="C:mitochondrial inner membrane"/>
    <property type="evidence" value="ECO:0007669"/>
    <property type="project" value="TreeGrafter"/>
</dbReference>
<keyword evidence="3" id="KW-0645">Protease</keyword>
<comment type="cofactor">
    <cofactor evidence="1">
        <name>Zn(2+)</name>
        <dbReference type="ChEBI" id="CHEBI:29105"/>
    </cofactor>
</comment>
<evidence type="ECO:0000256" key="2">
    <source>
        <dbReference type="ARBA" id="ARBA00022617"/>
    </source>
</evidence>
<feature type="domain" description="Cytochrome b5 heme-binding" evidence="10">
    <location>
        <begin position="468"/>
        <end position="563"/>
    </location>
</feature>
<dbReference type="Gene3D" id="3.10.120.10">
    <property type="entry name" value="Cytochrome b5-like heme/steroid binding domain"/>
    <property type="match status" value="1"/>
</dbReference>
<keyword evidence="6" id="KW-0862">Zinc</keyword>
<evidence type="ECO:0000256" key="8">
    <source>
        <dbReference type="ARBA" id="ARBA00023049"/>
    </source>
</evidence>
<evidence type="ECO:0000256" key="1">
    <source>
        <dbReference type="ARBA" id="ARBA00001947"/>
    </source>
</evidence>
<dbReference type="InterPro" id="IPR051156">
    <property type="entry name" value="Mito/Outer_Membr_Metalloprot"/>
</dbReference>